<dbReference type="GO" id="GO:0003676">
    <property type="term" value="F:nucleic acid binding"/>
    <property type="evidence" value="ECO:0007669"/>
    <property type="project" value="InterPro"/>
</dbReference>
<protein>
    <recommendedName>
        <fullName evidence="1">Tc1-like transposase DDE domain-containing protein</fullName>
    </recommendedName>
</protein>
<gene>
    <name evidence="2" type="ORF">BSF38_01976</name>
</gene>
<keyword evidence="3" id="KW-1185">Reference proteome</keyword>
<feature type="domain" description="Tc1-like transposase DDE" evidence="1">
    <location>
        <begin position="24"/>
        <end position="100"/>
    </location>
</feature>
<dbReference type="Proteomes" id="UP000186309">
    <property type="component" value="Chromosome"/>
</dbReference>
<dbReference type="KEGG" id="pbor:BSF38_01976"/>
<proteinExistence type="predicted"/>
<evidence type="ECO:0000313" key="3">
    <source>
        <dbReference type="Proteomes" id="UP000186309"/>
    </source>
</evidence>
<dbReference type="InterPro" id="IPR038717">
    <property type="entry name" value="Tc1-like_DDE_dom"/>
</dbReference>
<reference evidence="3" key="1">
    <citation type="submission" date="2016-12" db="EMBL/GenBank/DDBJ databases">
        <title>Comparative genomics of four Isosphaeraceae planctomycetes: a common pool of plasmids and glycoside hydrolase genes.</title>
        <authorList>
            <person name="Ivanova A."/>
        </authorList>
    </citation>
    <scope>NUCLEOTIDE SEQUENCE [LARGE SCALE GENOMIC DNA]</scope>
    <source>
        <strain evidence="3">PX4</strain>
    </source>
</reference>
<evidence type="ECO:0000259" key="1">
    <source>
        <dbReference type="Pfam" id="PF13358"/>
    </source>
</evidence>
<dbReference type="Pfam" id="PF13358">
    <property type="entry name" value="DDE_3"/>
    <property type="match status" value="1"/>
</dbReference>
<name>A0A1U7CNM5_9BACT</name>
<evidence type="ECO:0000313" key="2">
    <source>
        <dbReference type="EMBL" id="APW60506.1"/>
    </source>
</evidence>
<sequence>MTVSPVRRRPNLYFRLLPDDANAHGEDVIGFLAQLRGQIKGPMTILWDQSKIHGRSGVVKAYLARHPEIVTEDFPGYAPDANPDEGVWGWTKYHRLPNYAPEHTNELRSRLWGELSTLRKRPDLLASFIRHAEIPLRL</sequence>
<organism evidence="2 3">
    <name type="scientific">Paludisphaera borealis</name>
    <dbReference type="NCBI Taxonomy" id="1387353"/>
    <lineage>
        <taxon>Bacteria</taxon>
        <taxon>Pseudomonadati</taxon>
        <taxon>Planctomycetota</taxon>
        <taxon>Planctomycetia</taxon>
        <taxon>Isosphaerales</taxon>
        <taxon>Isosphaeraceae</taxon>
        <taxon>Paludisphaera</taxon>
    </lineage>
</organism>
<dbReference type="AlphaFoldDB" id="A0A1U7CNM5"/>
<dbReference type="InterPro" id="IPR036397">
    <property type="entry name" value="RNaseH_sf"/>
</dbReference>
<dbReference type="EMBL" id="CP019082">
    <property type="protein sequence ID" value="APW60506.1"/>
    <property type="molecule type" value="Genomic_DNA"/>
</dbReference>
<accession>A0A1U7CNM5</accession>
<dbReference type="Gene3D" id="3.30.420.10">
    <property type="entry name" value="Ribonuclease H-like superfamily/Ribonuclease H"/>
    <property type="match status" value="1"/>
</dbReference>